<comment type="caution">
    <text evidence="3">The sequence shown here is derived from an EMBL/GenBank/DDBJ whole genome shotgun (WGS) entry which is preliminary data.</text>
</comment>
<gene>
    <name evidence="3" type="ORF">GWO12_00160</name>
</gene>
<evidence type="ECO:0000256" key="1">
    <source>
        <dbReference type="SAM" id="Coils"/>
    </source>
</evidence>
<organism evidence="3 4">
    <name type="scientific">Candidatus Kutchimonas denitrificans</name>
    <dbReference type="NCBI Taxonomy" id="3056748"/>
    <lineage>
        <taxon>Bacteria</taxon>
        <taxon>Pseudomonadati</taxon>
        <taxon>Gemmatimonadota</taxon>
        <taxon>Gemmatimonadia</taxon>
        <taxon>Candidatus Palauibacterales</taxon>
        <taxon>Candidatus Palauibacteraceae</taxon>
        <taxon>Candidatus Kutchimonas</taxon>
    </lineage>
</organism>
<keyword evidence="2" id="KW-0812">Transmembrane</keyword>
<evidence type="ECO:0000313" key="4">
    <source>
        <dbReference type="Proteomes" id="UP000702544"/>
    </source>
</evidence>
<dbReference type="AlphaFoldDB" id="A0AAE4Z554"/>
<sequence length="219" mass="24801">MKRPALALAWLGTVGAVVLSVGFTLGGRYDPVLAILTLTVIAVIWYTYFTYRAVRLPEQLEERRRRDRASRVARTLMAEVERLRDELGTREEVLGAMAKVPTVHPWVERHIADAAEVDADVVRYFLKLDDHLYNLSTHRRELAEARARAQQLEDDLEDDRRALATAVSRSEGEPGPEIVKPELDRAKRHAQHVERSVAGLHSSVHAELDAIEELLRDSL</sequence>
<keyword evidence="2" id="KW-1133">Transmembrane helix</keyword>
<feature type="coiled-coil region" evidence="1">
    <location>
        <begin position="135"/>
        <end position="169"/>
    </location>
</feature>
<keyword evidence="2" id="KW-0472">Membrane</keyword>
<name>A0AAE4Z554_9BACT</name>
<dbReference type="Proteomes" id="UP000702544">
    <property type="component" value="Unassembled WGS sequence"/>
</dbReference>
<evidence type="ECO:0000313" key="3">
    <source>
        <dbReference type="EMBL" id="NIR73519.1"/>
    </source>
</evidence>
<keyword evidence="1" id="KW-0175">Coiled coil</keyword>
<protein>
    <submittedName>
        <fullName evidence="3">Uncharacterized protein</fullName>
    </submittedName>
</protein>
<reference evidence="3 4" key="1">
    <citation type="submission" date="2020-01" db="EMBL/GenBank/DDBJ databases">
        <title>Genomes assembled from Gulf of Kutch pelagic sediment metagenomes.</title>
        <authorList>
            <person name="Chandrashekar M."/>
            <person name="Mahajan M.S."/>
            <person name="Dave K.J."/>
            <person name="Vatsa P."/>
            <person name="Nathani N.M."/>
        </authorList>
    </citation>
    <scope>NUCLEOTIDE SEQUENCE [LARGE SCALE GENOMIC DNA]</scope>
    <source>
        <strain evidence="3">KS3-K002</strain>
    </source>
</reference>
<feature type="transmembrane region" description="Helical" evidence="2">
    <location>
        <begin position="32"/>
        <end position="54"/>
    </location>
</feature>
<evidence type="ECO:0000256" key="2">
    <source>
        <dbReference type="SAM" id="Phobius"/>
    </source>
</evidence>
<proteinExistence type="predicted"/>
<accession>A0AAE4Z554</accession>
<dbReference type="EMBL" id="JAACAK010000002">
    <property type="protein sequence ID" value="NIR73519.1"/>
    <property type="molecule type" value="Genomic_DNA"/>
</dbReference>